<name>A0ABN3TGS5_9ACTN</name>
<proteinExistence type="predicted"/>
<accession>A0ABN3TGS5</accession>
<dbReference type="EMBL" id="BAAASK010000032">
    <property type="protein sequence ID" value="GAA2700624.1"/>
    <property type="molecule type" value="Genomic_DNA"/>
</dbReference>
<dbReference type="Proteomes" id="UP001499989">
    <property type="component" value="Unassembled WGS sequence"/>
</dbReference>
<gene>
    <name evidence="2" type="ORF">GCM10010310_69180</name>
</gene>
<evidence type="ECO:0000256" key="1">
    <source>
        <dbReference type="SAM" id="MobiDB-lite"/>
    </source>
</evidence>
<evidence type="ECO:0000313" key="2">
    <source>
        <dbReference type="EMBL" id="GAA2700624.1"/>
    </source>
</evidence>
<comment type="caution">
    <text evidence="2">The sequence shown here is derived from an EMBL/GenBank/DDBJ whole genome shotgun (WGS) entry which is preliminary data.</text>
</comment>
<feature type="region of interest" description="Disordered" evidence="1">
    <location>
        <begin position="1"/>
        <end position="50"/>
    </location>
</feature>
<evidence type="ECO:0000313" key="3">
    <source>
        <dbReference type="Proteomes" id="UP001499989"/>
    </source>
</evidence>
<reference evidence="2 3" key="1">
    <citation type="journal article" date="2019" name="Int. J. Syst. Evol. Microbiol.">
        <title>The Global Catalogue of Microorganisms (GCM) 10K type strain sequencing project: providing services to taxonomists for standard genome sequencing and annotation.</title>
        <authorList>
            <consortium name="The Broad Institute Genomics Platform"/>
            <consortium name="The Broad Institute Genome Sequencing Center for Infectious Disease"/>
            <person name="Wu L."/>
            <person name="Ma J."/>
        </authorList>
    </citation>
    <scope>NUCLEOTIDE SEQUENCE [LARGE SCALE GENOMIC DNA]</scope>
    <source>
        <strain evidence="2 3">JCM 4531</strain>
    </source>
</reference>
<keyword evidence="3" id="KW-1185">Reference proteome</keyword>
<protein>
    <submittedName>
        <fullName evidence="2">Uncharacterized protein</fullName>
    </submittedName>
</protein>
<organism evidence="2 3">
    <name type="scientific">Streptomyces violaceolatus</name>
    <dbReference type="NCBI Taxonomy" id="67378"/>
    <lineage>
        <taxon>Bacteria</taxon>
        <taxon>Bacillati</taxon>
        <taxon>Actinomycetota</taxon>
        <taxon>Actinomycetes</taxon>
        <taxon>Kitasatosporales</taxon>
        <taxon>Streptomycetaceae</taxon>
        <taxon>Streptomyces</taxon>
        <taxon>Streptomyces violaceoruber group</taxon>
    </lineage>
</organism>
<feature type="compositionally biased region" description="Basic and acidic residues" evidence="1">
    <location>
        <begin position="8"/>
        <end position="23"/>
    </location>
</feature>
<sequence>MDLGGQTRDGELRLEPTAPDRRRPQGPVVKQGPAGASVVGPARGPRAGLVPVSGVTQRNMLVRAHS</sequence>